<organism evidence="1">
    <name type="scientific">Trypanosoma congolense (strain IL3000)</name>
    <dbReference type="NCBI Taxonomy" id="1068625"/>
    <lineage>
        <taxon>Eukaryota</taxon>
        <taxon>Discoba</taxon>
        <taxon>Euglenozoa</taxon>
        <taxon>Kinetoplastea</taxon>
        <taxon>Metakinetoplastina</taxon>
        <taxon>Trypanosomatida</taxon>
        <taxon>Trypanosomatidae</taxon>
        <taxon>Trypanosoma</taxon>
        <taxon>Nannomonas</taxon>
    </lineage>
</organism>
<feature type="non-terminal residue" evidence="1">
    <location>
        <position position="180"/>
    </location>
</feature>
<reference evidence="1" key="1">
    <citation type="journal article" date="2012" name="Proc. Natl. Acad. Sci. U.S.A.">
        <title>Antigenic diversity is generated by distinct evolutionary mechanisms in African trypanosome species.</title>
        <authorList>
            <person name="Jackson A.P."/>
            <person name="Berry A."/>
            <person name="Aslett M."/>
            <person name="Allison H.C."/>
            <person name="Burton P."/>
            <person name="Vavrova-Anderson J."/>
            <person name="Brown R."/>
            <person name="Browne H."/>
            <person name="Corton N."/>
            <person name="Hauser H."/>
            <person name="Gamble J."/>
            <person name="Gilderthorp R."/>
            <person name="Marcello L."/>
            <person name="McQuillan J."/>
            <person name="Otto T.D."/>
            <person name="Quail M.A."/>
            <person name="Sanders M.J."/>
            <person name="van Tonder A."/>
            <person name="Ginger M.L."/>
            <person name="Field M.C."/>
            <person name="Barry J.D."/>
            <person name="Hertz-Fowler C."/>
            <person name="Berriman M."/>
        </authorList>
    </citation>
    <scope>NUCLEOTIDE SEQUENCE</scope>
    <source>
        <strain evidence="1">IL3000</strain>
    </source>
</reference>
<dbReference type="AlphaFoldDB" id="G0UTX8"/>
<protein>
    <submittedName>
        <fullName evidence="1">Uncharacterized protein TCIL3000_9_2390</fullName>
    </submittedName>
</protein>
<evidence type="ECO:0000313" key="1">
    <source>
        <dbReference type="EMBL" id="CCC92842.1"/>
    </source>
</evidence>
<gene>
    <name evidence="1" type="ORF">TCIL3000_9_2390</name>
</gene>
<dbReference type="VEuPathDB" id="TriTrypDB:TcIL3000_9_2390"/>
<proteinExistence type="predicted"/>
<sequence>MLRGKSAVARSSRRAYVPRKYFRAALHGLQQIPWQCRGSANGALSSERALDEALRSAAAFQERCRRQWLDALLISGTREVGHDKPNCLPTEGKPAAVLDAILTLRNLVSDEDNEGSLDSDRNDEVQPHSMTMSLFEQQQVSLHVMLQQWVVYCAFHCTHVEFSARQSLVASTLFISPLSM</sequence>
<dbReference type="EMBL" id="HE575322">
    <property type="protein sequence ID" value="CCC92842.1"/>
    <property type="molecule type" value="Genomic_DNA"/>
</dbReference>
<name>G0UTX8_TRYCI</name>
<accession>G0UTX8</accession>